<accession>A0A255XNX9</accession>
<dbReference type="CDD" id="cd04182">
    <property type="entry name" value="GT_2_like_f"/>
    <property type="match status" value="1"/>
</dbReference>
<proteinExistence type="predicted"/>
<evidence type="ECO:0000313" key="4">
    <source>
        <dbReference type="Proteomes" id="UP000216361"/>
    </source>
</evidence>
<evidence type="ECO:0000259" key="2">
    <source>
        <dbReference type="Pfam" id="PF12804"/>
    </source>
</evidence>
<dbReference type="GO" id="GO:0016779">
    <property type="term" value="F:nucleotidyltransferase activity"/>
    <property type="evidence" value="ECO:0007669"/>
    <property type="project" value="UniProtKB-ARBA"/>
</dbReference>
<dbReference type="Gene3D" id="3.40.980.10">
    <property type="entry name" value="MoaB/Mog-like domain"/>
    <property type="match status" value="1"/>
</dbReference>
<dbReference type="InterPro" id="IPR036425">
    <property type="entry name" value="MoaB/Mog-like_dom_sf"/>
</dbReference>
<evidence type="ECO:0000313" key="3">
    <source>
        <dbReference type="EMBL" id="OYQ18687.1"/>
    </source>
</evidence>
<dbReference type="SUPFAM" id="SSF53448">
    <property type="entry name" value="Nucleotide-diphospho-sugar transferases"/>
    <property type="match status" value="1"/>
</dbReference>
<dbReference type="InterPro" id="IPR029044">
    <property type="entry name" value="Nucleotide-diphossugar_trans"/>
</dbReference>
<dbReference type="PANTHER" id="PTHR43777">
    <property type="entry name" value="MOLYBDENUM COFACTOR CYTIDYLYLTRANSFERASE"/>
    <property type="match status" value="1"/>
</dbReference>
<name>A0A255XNX9_9PROT</name>
<dbReference type="Proteomes" id="UP000216361">
    <property type="component" value="Unassembled WGS sequence"/>
</dbReference>
<dbReference type="OrthoDB" id="9779263at2"/>
<gene>
    <name evidence="3" type="ORF">CHR90_10530</name>
</gene>
<feature type="domain" description="MobA-like NTP transferase" evidence="2">
    <location>
        <begin position="340"/>
        <end position="505"/>
    </location>
</feature>
<dbReference type="InterPro" id="IPR012184">
    <property type="entry name" value="Bifunc_Mopterin-bd"/>
</dbReference>
<reference evidence="3 4" key="1">
    <citation type="submission" date="2017-07" db="EMBL/GenBank/DDBJ databases">
        <title>Elstera cyanobacteriorum sp. nov., a novel bacterium isolated from cyanobacterial aggregates in a eutrophic lake.</title>
        <authorList>
            <person name="Cai H."/>
        </authorList>
    </citation>
    <scope>NUCLEOTIDE SEQUENCE [LARGE SCALE GENOMIC DNA]</scope>
    <source>
        <strain evidence="3 4">TH019</strain>
    </source>
</reference>
<dbReference type="InterPro" id="IPR025877">
    <property type="entry name" value="MobA-like_NTP_Trfase"/>
</dbReference>
<sequence length="542" mass="56648">MIFGPRPTLDCSGALLAHAVPPFKKGHRLTATDCAQLSDAGHDRLIVATLAPGDLHEDEAAAAIANSITGPGLRADPAFTGRVNLFAETDGLLRVDRAAIDGFNARDERLTLATLADFAPVRAGDMVATAKIIPFAVPERLVGTALAALPSEALRLARFQPMRPLLLHTLLPDTKPSLAEKAHRVTEARLLALGSALPPVRTLPHRPEAVAAAVKQAAAEGFDPILIMGASAVADRADVLPAGITAAGGTVLHVGMPVDPGNLLILAEIGGTRVLGLPGCARSPKLNGFDWILQRFAAGVSVGPGDIRALGVGGLLMEIQSRPQPRAAELPAKAAPRLGALLLAAGQSRRMGTDSKLLLPFPDRPMVAVTAERLRAAGIFDPILIVTGHRGAEVRAAVDADDAGPIQWVTAPDYTEGLSRSLIAGVTEALRLPLDGLLIALADMPLIDTDDLRALAAAFAPDQGRSIIIPTVEGQRGNPTLWARHLLPEMLGLDGDQGAKRLMQTFADQVVGVPRANPGLLVDLDTPEAYRIALAGLRVPTP</sequence>
<dbReference type="PIRSF" id="PIRSF036626">
    <property type="entry name" value="MPTBd_MobAlike"/>
    <property type="match status" value="1"/>
</dbReference>
<dbReference type="AlphaFoldDB" id="A0A255XNX9"/>
<dbReference type="SUPFAM" id="SSF53218">
    <property type="entry name" value="Molybdenum cofactor biosynthesis proteins"/>
    <property type="match status" value="1"/>
</dbReference>
<dbReference type="RefSeq" id="WP_094408950.1">
    <property type="nucleotide sequence ID" value="NZ_BMJZ01000001.1"/>
</dbReference>
<keyword evidence="4" id="KW-1185">Reference proteome</keyword>
<comment type="caution">
    <text evidence="3">The sequence shown here is derived from an EMBL/GenBank/DDBJ whole genome shotgun (WGS) entry which is preliminary data.</text>
</comment>
<keyword evidence="1" id="KW-0460">Magnesium</keyword>
<dbReference type="Pfam" id="PF12804">
    <property type="entry name" value="NTP_transf_3"/>
    <property type="match status" value="1"/>
</dbReference>
<organism evidence="3 4">
    <name type="scientific">Elstera cyanobacteriorum</name>
    <dbReference type="NCBI Taxonomy" id="2022747"/>
    <lineage>
        <taxon>Bacteria</taxon>
        <taxon>Pseudomonadati</taxon>
        <taxon>Pseudomonadota</taxon>
        <taxon>Alphaproteobacteria</taxon>
        <taxon>Rhodospirillales</taxon>
        <taxon>Rhodospirillaceae</taxon>
        <taxon>Elstera</taxon>
    </lineage>
</organism>
<dbReference type="EMBL" id="NOXS01000032">
    <property type="protein sequence ID" value="OYQ18687.1"/>
    <property type="molecule type" value="Genomic_DNA"/>
</dbReference>
<dbReference type="Gene3D" id="3.90.550.10">
    <property type="entry name" value="Spore Coat Polysaccharide Biosynthesis Protein SpsA, Chain A"/>
    <property type="match status" value="1"/>
</dbReference>
<protein>
    <recommendedName>
        <fullName evidence="2">MobA-like NTP transferase domain-containing protein</fullName>
    </recommendedName>
</protein>
<dbReference type="CDD" id="cd03522">
    <property type="entry name" value="MoeA_like"/>
    <property type="match status" value="1"/>
</dbReference>
<evidence type="ECO:0000256" key="1">
    <source>
        <dbReference type="ARBA" id="ARBA00022842"/>
    </source>
</evidence>
<dbReference type="PANTHER" id="PTHR43777:SF1">
    <property type="entry name" value="MOLYBDENUM COFACTOR CYTIDYLYLTRANSFERASE"/>
    <property type="match status" value="1"/>
</dbReference>